<keyword evidence="3" id="KW-1185">Reference proteome</keyword>
<dbReference type="PANTHER" id="PTHR42815:SF2">
    <property type="entry name" value="FAD-BINDING, PUTATIVE (AFU_ORTHOLOGUE AFUA_6G07600)-RELATED"/>
    <property type="match status" value="1"/>
</dbReference>
<comment type="caution">
    <text evidence="2">The sequence shown here is derived from an EMBL/GenBank/DDBJ whole genome shotgun (WGS) entry which is preliminary data.</text>
</comment>
<protein>
    <submittedName>
        <fullName evidence="2">Pyridoxamine 5'-phosphate oxidase family protein</fullName>
    </submittedName>
</protein>
<dbReference type="RefSeq" id="WP_131000948.1">
    <property type="nucleotide sequence ID" value="NZ_JBHSZR010000002.1"/>
</dbReference>
<dbReference type="EMBL" id="SIUB01000001">
    <property type="protein sequence ID" value="TBN54696.1"/>
    <property type="molecule type" value="Genomic_DNA"/>
</dbReference>
<name>A0A4V2JEB8_9HYPH</name>
<evidence type="ECO:0000259" key="1">
    <source>
        <dbReference type="Pfam" id="PF01243"/>
    </source>
</evidence>
<dbReference type="OrthoDB" id="9790331at2"/>
<proteinExistence type="predicted"/>
<organism evidence="2 3">
    <name type="scientific">Hansschlegelia quercus</name>
    <dbReference type="NCBI Taxonomy" id="2528245"/>
    <lineage>
        <taxon>Bacteria</taxon>
        <taxon>Pseudomonadati</taxon>
        <taxon>Pseudomonadota</taxon>
        <taxon>Alphaproteobacteria</taxon>
        <taxon>Hyphomicrobiales</taxon>
        <taxon>Methylopilaceae</taxon>
        <taxon>Hansschlegelia</taxon>
    </lineage>
</organism>
<accession>A0A4V2JEB8</accession>
<dbReference type="AlphaFoldDB" id="A0A4V2JEB8"/>
<evidence type="ECO:0000313" key="3">
    <source>
        <dbReference type="Proteomes" id="UP000291613"/>
    </source>
</evidence>
<dbReference type="InterPro" id="IPR012349">
    <property type="entry name" value="Split_barrel_FMN-bd"/>
</dbReference>
<evidence type="ECO:0000313" key="2">
    <source>
        <dbReference type="EMBL" id="TBN54696.1"/>
    </source>
</evidence>
<gene>
    <name evidence="2" type="ORF">EYR15_00540</name>
</gene>
<dbReference type="InterPro" id="IPR011576">
    <property type="entry name" value="Pyridox_Oxase_N"/>
</dbReference>
<dbReference type="Proteomes" id="UP000291613">
    <property type="component" value="Unassembled WGS sequence"/>
</dbReference>
<dbReference type="SUPFAM" id="SSF50475">
    <property type="entry name" value="FMN-binding split barrel"/>
    <property type="match status" value="1"/>
</dbReference>
<sequence>MTVLYGTEHRALQDERDTRRLADLWQEMLIHGELAADEQAFIAARDMFFLSTVDARGNPTVSYKGGQPGFVRVIDATTILFPDYDGNGMCLSLGNIAQNRAIGLLFIDFETPHRLRVQGEAEISRDPDLIAAFPGATLAVKIRITDAFVNCARYIHRYEKVEQSRHAPAANGKQPIAEWKRIDLIQPHLSATDRPEAEAAGALSMDEYLQKVAARQS</sequence>
<reference evidence="2 3" key="1">
    <citation type="submission" date="2019-02" db="EMBL/GenBank/DDBJ databases">
        <title>Hansschlegelia quercus sp. nov., a novel methylotrophic bacterium from buds of oak (Quercus robur L.).</title>
        <authorList>
            <person name="Agafonova N.V."/>
            <person name="Kaparullina E.N."/>
            <person name="Grouzdev D.S."/>
            <person name="Doronina N.V."/>
        </authorList>
    </citation>
    <scope>NUCLEOTIDE SEQUENCE [LARGE SCALE GENOMIC DNA]</scope>
    <source>
        <strain evidence="2 3">Dub</strain>
    </source>
</reference>
<dbReference type="PANTHER" id="PTHR42815">
    <property type="entry name" value="FAD-BINDING, PUTATIVE (AFU_ORTHOLOGUE AFUA_6G07600)-RELATED"/>
    <property type="match status" value="1"/>
</dbReference>
<feature type="domain" description="Pyridoxamine 5'-phosphate oxidase N-terminal" evidence="1">
    <location>
        <begin position="39"/>
        <end position="133"/>
    </location>
</feature>
<dbReference type="Gene3D" id="2.30.110.10">
    <property type="entry name" value="Electron Transport, Fmn-binding Protein, Chain A"/>
    <property type="match status" value="1"/>
</dbReference>
<dbReference type="Pfam" id="PF01243">
    <property type="entry name" value="PNPOx_N"/>
    <property type="match status" value="1"/>
</dbReference>